<evidence type="ECO:0000313" key="1">
    <source>
        <dbReference type="EMBL" id="CAI4215937.1"/>
    </source>
</evidence>
<organism evidence="1 2">
    <name type="scientific">Parascedosporium putredinis</name>
    <dbReference type="NCBI Taxonomy" id="1442378"/>
    <lineage>
        <taxon>Eukaryota</taxon>
        <taxon>Fungi</taxon>
        <taxon>Dikarya</taxon>
        <taxon>Ascomycota</taxon>
        <taxon>Pezizomycotina</taxon>
        <taxon>Sordariomycetes</taxon>
        <taxon>Hypocreomycetidae</taxon>
        <taxon>Microascales</taxon>
        <taxon>Microascaceae</taxon>
        <taxon>Parascedosporium</taxon>
    </lineage>
</organism>
<dbReference type="AlphaFoldDB" id="A0A9P1MC33"/>
<evidence type="ECO:0000313" key="2">
    <source>
        <dbReference type="Proteomes" id="UP000838763"/>
    </source>
</evidence>
<dbReference type="Proteomes" id="UP000838763">
    <property type="component" value="Unassembled WGS sequence"/>
</dbReference>
<dbReference type="EMBL" id="CALLCH030000013">
    <property type="protein sequence ID" value="CAI4215937.1"/>
    <property type="molecule type" value="Genomic_DNA"/>
</dbReference>
<comment type="caution">
    <text evidence="1">The sequence shown here is derived from an EMBL/GenBank/DDBJ whole genome shotgun (WGS) entry which is preliminary data.</text>
</comment>
<protein>
    <submittedName>
        <fullName evidence="1">Uncharacterized protein</fullName>
    </submittedName>
</protein>
<keyword evidence="2" id="KW-1185">Reference proteome</keyword>
<name>A0A9P1MC33_9PEZI</name>
<proteinExistence type="predicted"/>
<reference evidence="1" key="1">
    <citation type="submission" date="2022-11" db="EMBL/GenBank/DDBJ databases">
        <authorList>
            <person name="Scott C."/>
            <person name="Bruce N."/>
        </authorList>
    </citation>
    <scope>NUCLEOTIDE SEQUENCE</scope>
</reference>
<gene>
    <name evidence="1" type="ORF">PPNO1_LOCUS5610</name>
</gene>
<accession>A0A9P1MC33</accession>
<sequence length="247" mass="27412">MADNGRKLDPGSLEKIDNDNLYGGAQGLREGRFRETRGGLILGELFQKAPFRYMLRREAVQGFLQVRNAIRRHLGRSQELRAHGCPLRALSSKDTEQFRAIGTIRGTATRSHDTRKRLGEIVQLRHEALGGFRRHAKPERQDEVRLSSGARHRDSLCATVLVDSGFADQAFNRVTIRQRSAQSLQYQGRHAVTASVTVGVFIPHTGSPVGREHLELTLGDKLLGAQRQVGAGYDGGRRLTRAEALDG</sequence>